<dbReference type="InterPro" id="IPR013083">
    <property type="entry name" value="Znf_RING/FYVE/PHD"/>
</dbReference>
<dbReference type="InterPro" id="IPR001607">
    <property type="entry name" value="Znf_UBP"/>
</dbReference>
<dbReference type="SUPFAM" id="SSF57850">
    <property type="entry name" value="RING/U-box"/>
    <property type="match status" value="1"/>
</dbReference>
<evidence type="ECO:0000313" key="3">
    <source>
        <dbReference type="Proteomes" id="UP000318509"/>
    </source>
</evidence>
<dbReference type="Pfam" id="PF02148">
    <property type="entry name" value="zf-UBP"/>
    <property type="match status" value="1"/>
</dbReference>
<name>A0A537KDZ5_9BACT</name>
<feature type="domain" description="UBP-type" evidence="1">
    <location>
        <begin position="3"/>
        <end position="85"/>
    </location>
</feature>
<evidence type="ECO:0000313" key="2">
    <source>
        <dbReference type="EMBL" id="TMI94000.1"/>
    </source>
</evidence>
<comment type="caution">
    <text evidence="2">The sequence shown here is derived from an EMBL/GenBank/DDBJ whole genome shotgun (WGS) entry which is preliminary data.</text>
</comment>
<dbReference type="AlphaFoldDB" id="A0A537KDZ5"/>
<dbReference type="GO" id="GO:0008270">
    <property type="term" value="F:zinc ion binding"/>
    <property type="evidence" value="ECO:0007669"/>
    <property type="project" value="InterPro"/>
</dbReference>
<organism evidence="2 3">
    <name type="scientific">Candidatus Segetimicrobium genomatis</name>
    <dbReference type="NCBI Taxonomy" id="2569760"/>
    <lineage>
        <taxon>Bacteria</taxon>
        <taxon>Bacillati</taxon>
        <taxon>Candidatus Sysuimicrobiota</taxon>
        <taxon>Candidatus Sysuimicrobiia</taxon>
        <taxon>Candidatus Sysuimicrobiales</taxon>
        <taxon>Candidatus Segetimicrobiaceae</taxon>
        <taxon>Candidatus Segetimicrobium</taxon>
    </lineage>
</organism>
<accession>A0A537KDZ5</accession>
<dbReference type="Gene3D" id="3.30.40.10">
    <property type="entry name" value="Zinc/RING finger domain, C3HC4 (zinc finger)"/>
    <property type="match status" value="1"/>
</dbReference>
<reference evidence="2 3" key="1">
    <citation type="journal article" date="2019" name="Nat. Microbiol.">
        <title>Mediterranean grassland soil C-N compound turnover is dependent on rainfall and depth, and is mediated by genomically divergent microorganisms.</title>
        <authorList>
            <person name="Diamond S."/>
            <person name="Andeer P.F."/>
            <person name="Li Z."/>
            <person name="Crits-Christoph A."/>
            <person name="Burstein D."/>
            <person name="Anantharaman K."/>
            <person name="Lane K.R."/>
            <person name="Thomas B.C."/>
            <person name="Pan C."/>
            <person name="Northen T.R."/>
            <person name="Banfield J.F."/>
        </authorList>
    </citation>
    <scope>NUCLEOTIDE SEQUENCE [LARGE SCALE GENOMIC DNA]</scope>
    <source>
        <strain evidence="2">NP_3</strain>
    </source>
</reference>
<gene>
    <name evidence="2" type="ORF">E6H00_00400</name>
</gene>
<dbReference type="Proteomes" id="UP000318509">
    <property type="component" value="Unassembled WGS sequence"/>
</dbReference>
<protein>
    <submittedName>
        <fullName evidence="2">UBP-type zinc finger domain-containing protein</fullName>
    </submittedName>
</protein>
<proteinExistence type="predicted"/>
<evidence type="ECO:0000259" key="1">
    <source>
        <dbReference type="PROSITE" id="PS50271"/>
    </source>
</evidence>
<dbReference type="EMBL" id="VBAK01000012">
    <property type="protein sequence ID" value="TMI94000.1"/>
    <property type="molecule type" value="Genomic_DNA"/>
</dbReference>
<sequence length="85" mass="9698">MATTCKHLDQIRKVTPSGKGCKECLEMGDTWVHLRLCLTCGHVGCCDDSKNRHATKHFHGTRHPIIQSFEPGEDWRWCYVDNTAV</sequence>
<dbReference type="PROSITE" id="PS50271">
    <property type="entry name" value="ZF_UBP"/>
    <property type="match status" value="1"/>
</dbReference>